<dbReference type="Proteomes" id="UP001165121">
    <property type="component" value="Unassembled WGS sequence"/>
</dbReference>
<dbReference type="EMBL" id="BSXT01002949">
    <property type="protein sequence ID" value="GMF51780.1"/>
    <property type="molecule type" value="Genomic_DNA"/>
</dbReference>
<name>A0A9W7D312_9STRA</name>
<proteinExistence type="predicted"/>
<reference evidence="1" key="1">
    <citation type="submission" date="2023-04" db="EMBL/GenBank/DDBJ databases">
        <title>Phytophthora fragariaefolia NBRC 109709.</title>
        <authorList>
            <person name="Ichikawa N."/>
            <person name="Sato H."/>
            <person name="Tonouchi N."/>
        </authorList>
    </citation>
    <scope>NUCLEOTIDE SEQUENCE</scope>
    <source>
        <strain evidence="1">NBRC 109709</strain>
    </source>
</reference>
<gene>
    <name evidence="1" type="ORF">Pfra01_002105000</name>
</gene>
<accession>A0A9W7D312</accession>
<sequence length="85" mass="9588">MRVIPGGLTAYLQAGYIGIYKQFKDHQYAYIIEWKNSDSVQYTRAGNPRPPSAELAGKWVHKAWKDVGQTVIYNLIAAADFSPIE</sequence>
<evidence type="ECO:0000313" key="2">
    <source>
        <dbReference type="Proteomes" id="UP001165121"/>
    </source>
</evidence>
<keyword evidence="2" id="KW-1185">Reference proteome</keyword>
<comment type="caution">
    <text evidence="1">The sequence shown here is derived from an EMBL/GenBank/DDBJ whole genome shotgun (WGS) entry which is preliminary data.</text>
</comment>
<organism evidence="1 2">
    <name type="scientific">Phytophthora fragariaefolia</name>
    <dbReference type="NCBI Taxonomy" id="1490495"/>
    <lineage>
        <taxon>Eukaryota</taxon>
        <taxon>Sar</taxon>
        <taxon>Stramenopiles</taxon>
        <taxon>Oomycota</taxon>
        <taxon>Peronosporomycetes</taxon>
        <taxon>Peronosporales</taxon>
        <taxon>Peronosporaceae</taxon>
        <taxon>Phytophthora</taxon>
    </lineage>
</organism>
<dbReference type="AlphaFoldDB" id="A0A9W7D312"/>
<evidence type="ECO:0000313" key="1">
    <source>
        <dbReference type="EMBL" id="GMF51780.1"/>
    </source>
</evidence>
<protein>
    <submittedName>
        <fullName evidence="1">Unnamed protein product</fullName>
    </submittedName>
</protein>
<dbReference type="OrthoDB" id="89115at2759"/>